<gene>
    <name evidence="3" type="ORF">EGW08_011086</name>
</gene>
<keyword evidence="1" id="KW-0175">Coiled coil</keyword>
<reference evidence="3 4" key="1">
    <citation type="submission" date="2019-01" db="EMBL/GenBank/DDBJ databases">
        <title>A draft genome assembly of the solar-powered sea slug Elysia chlorotica.</title>
        <authorList>
            <person name="Cai H."/>
            <person name="Li Q."/>
            <person name="Fang X."/>
            <person name="Li J."/>
            <person name="Curtis N.E."/>
            <person name="Altenburger A."/>
            <person name="Shibata T."/>
            <person name="Feng M."/>
            <person name="Maeda T."/>
            <person name="Schwartz J.A."/>
            <person name="Shigenobu S."/>
            <person name="Lundholm N."/>
            <person name="Nishiyama T."/>
            <person name="Yang H."/>
            <person name="Hasebe M."/>
            <person name="Li S."/>
            <person name="Pierce S.K."/>
            <person name="Wang J."/>
        </authorList>
    </citation>
    <scope>NUCLEOTIDE SEQUENCE [LARGE SCALE GENOMIC DNA]</scope>
    <source>
        <strain evidence="3">EC2010</strain>
        <tissue evidence="3">Whole organism of an adult</tissue>
    </source>
</reference>
<feature type="compositionally biased region" description="Low complexity" evidence="2">
    <location>
        <begin position="187"/>
        <end position="201"/>
    </location>
</feature>
<organism evidence="3 4">
    <name type="scientific">Elysia chlorotica</name>
    <name type="common">Eastern emerald elysia</name>
    <name type="synonym">Sea slug</name>
    <dbReference type="NCBI Taxonomy" id="188477"/>
    <lineage>
        <taxon>Eukaryota</taxon>
        <taxon>Metazoa</taxon>
        <taxon>Spiralia</taxon>
        <taxon>Lophotrochozoa</taxon>
        <taxon>Mollusca</taxon>
        <taxon>Gastropoda</taxon>
        <taxon>Heterobranchia</taxon>
        <taxon>Euthyneura</taxon>
        <taxon>Panpulmonata</taxon>
        <taxon>Sacoglossa</taxon>
        <taxon>Placobranchoidea</taxon>
        <taxon>Plakobranchidae</taxon>
        <taxon>Elysia</taxon>
    </lineage>
</organism>
<dbReference type="OrthoDB" id="6161154at2759"/>
<comment type="caution">
    <text evidence="3">The sequence shown here is derived from an EMBL/GenBank/DDBJ whole genome shotgun (WGS) entry which is preliminary data.</text>
</comment>
<evidence type="ECO:0000256" key="2">
    <source>
        <dbReference type="SAM" id="MobiDB-lite"/>
    </source>
</evidence>
<feature type="compositionally biased region" description="Polar residues" evidence="2">
    <location>
        <begin position="48"/>
        <end position="62"/>
    </location>
</feature>
<feature type="compositionally biased region" description="Polar residues" evidence="2">
    <location>
        <begin position="148"/>
        <end position="160"/>
    </location>
</feature>
<evidence type="ECO:0000313" key="3">
    <source>
        <dbReference type="EMBL" id="RUS81145.1"/>
    </source>
</evidence>
<dbReference type="EMBL" id="RQTK01000353">
    <property type="protein sequence ID" value="RUS81145.1"/>
    <property type="molecule type" value="Genomic_DNA"/>
</dbReference>
<feature type="compositionally biased region" description="Low complexity" evidence="2">
    <location>
        <begin position="91"/>
        <end position="102"/>
    </location>
</feature>
<evidence type="ECO:0000313" key="4">
    <source>
        <dbReference type="Proteomes" id="UP000271974"/>
    </source>
</evidence>
<feature type="coiled-coil region" evidence="1">
    <location>
        <begin position="368"/>
        <end position="482"/>
    </location>
</feature>
<evidence type="ECO:0000256" key="1">
    <source>
        <dbReference type="SAM" id="Coils"/>
    </source>
</evidence>
<feature type="compositionally biased region" description="Basic and acidic residues" evidence="2">
    <location>
        <begin position="162"/>
        <end position="186"/>
    </location>
</feature>
<proteinExistence type="predicted"/>
<protein>
    <submittedName>
        <fullName evidence="3">Uncharacterized protein</fullName>
    </submittedName>
</protein>
<name>A0A433THT8_ELYCH</name>
<feature type="compositionally biased region" description="Basic and acidic residues" evidence="2">
    <location>
        <begin position="291"/>
        <end position="300"/>
    </location>
</feature>
<feature type="non-terminal residue" evidence="3">
    <location>
        <position position="1"/>
    </location>
</feature>
<accession>A0A433THT8</accession>
<dbReference type="Proteomes" id="UP000271974">
    <property type="component" value="Unassembled WGS sequence"/>
</dbReference>
<dbReference type="AlphaFoldDB" id="A0A433THT8"/>
<feature type="region of interest" description="Disordered" evidence="2">
    <location>
        <begin position="1"/>
        <end position="320"/>
    </location>
</feature>
<keyword evidence="4" id="KW-1185">Reference proteome</keyword>
<sequence>ANQEVGQPEQADAQLSQPPEAEVGTAADSDPKVENGGEVGSAEMSENVGVNTANDENVTSSQAHEEEGNSTTAPEEAETIKSTEDTDQQGEEQQQQQHEQQQPPEKAGDSGDVTDAHAPSVEPSEGEIPSTPAPPASRQSEYEEDFSETSNLASSRNTPAESKPEEGLSTEKEADEKAKDKDDKKSISSSSSSSSSAASTPEPKHDKKTTSPLPAESTGGGPEPSQSSGPPATDGEDKPAPLPPTGSGEEDQPQEEKEGEGTVPEAHEEGEERVDSRAEAAQVIPIPPPEPETKKADVDGRSSGAGGEEMADAEVFRGEDRTEMIAPEGSEDCRGQGQWKSAEQQAISAAMLVSKSERELTEEAVRERDTLRHDHDALKSQLLALEAEVDRKNEQLLVDREILARKDKEIADLQSELDNSNSAAASNEADQSRVKDLQERLAILARENEDKDKRFFKLEAELKETQTRLRETERRLIHAESHAVAEPPKSKTCVIM</sequence>